<dbReference type="AlphaFoldDB" id="A0A6J7HXM1"/>
<dbReference type="SUPFAM" id="SSF52540">
    <property type="entry name" value="P-loop containing nucleoside triphosphate hydrolases"/>
    <property type="match status" value="1"/>
</dbReference>
<sequence length="267" mass="28000">MAVVALVNQKGGVGKTTVTLGLAGAAAATGIRTLVIDIDPQANATSGLGVWDPPITVDHALAEERPGSLRECVLASGWPGAAGRLPMVVASSPALASREPQLALDPLGAQDRLRVALEGLDFDMVFIDCPPSLGLLTINGLFAADRALVVTEPGAWATDGVAQIIRTVDRISQRRRDPLALAGIAVNRLGRTRDAQYWYQQLCEAYSELVLPPVHMRAAVVEATAQSLPVHMLGTRPGAAEAAAEFDALLRRVVQATRTRPGGPDGV</sequence>
<dbReference type="CDD" id="cd02042">
    <property type="entry name" value="ParAB_family"/>
    <property type="match status" value="1"/>
</dbReference>
<dbReference type="EMBL" id="CAFBMH010000095">
    <property type="protein sequence ID" value="CAB4922280.1"/>
    <property type="molecule type" value="Genomic_DNA"/>
</dbReference>
<dbReference type="Pfam" id="PF13614">
    <property type="entry name" value="AAA_31"/>
    <property type="match status" value="1"/>
</dbReference>
<evidence type="ECO:0000259" key="1">
    <source>
        <dbReference type="Pfam" id="PF13614"/>
    </source>
</evidence>
<feature type="domain" description="AAA" evidence="1">
    <location>
        <begin position="1"/>
        <end position="179"/>
    </location>
</feature>
<accession>A0A6J7HXM1</accession>
<organism evidence="2">
    <name type="scientific">freshwater metagenome</name>
    <dbReference type="NCBI Taxonomy" id="449393"/>
    <lineage>
        <taxon>unclassified sequences</taxon>
        <taxon>metagenomes</taxon>
        <taxon>ecological metagenomes</taxon>
    </lineage>
</organism>
<dbReference type="InterPro" id="IPR050678">
    <property type="entry name" value="DNA_Partitioning_ATPase"/>
</dbReference>
<dbReference type="InterPro" id="IPR027417">
    <property type="entry name" value="P-loop_NTPase"/>
</dbReference>
<reference evidence="2" key="1">
    <citation type="submission" date="2020-05" db="EMBL/GenBank/DDBJ databases">
        <authorList>
            <person name="Chiriac C."/>
            <person name="Salcher M."/>
            <person name="Ghai R."/>
            <person name="Kavagutti S V."/>
        </authorList>
    </citation>
    <scope>NUCLEOTIDE SEQUENCE</scope>
</reference>
<protein>
    <submittedName>
        <fullName evidence="2">Unannotated protein</fullName>
    </submittedName>
</protein>
<dbReference type="Gene3D" id="3.40.50.300">
    <property type="entry name" value="P-loop containing nucleotide triphosphate hydrolases"/>
    <property type="match status" value="1"/>
</dbReference>
<evidence type="ECO:0000313" key="2">
    <source>
        <dbReference type="EMBL" id="CAB4922280.1"/>
    </source>
</evidence>
<dbReference type="InterPro" id="IPR025669">
    <property type="entry name" value="AAA_dom"/>
</dbReference>
<name>A0A6J7HXM1_9ZZZZ</name>
<proteinExistence type="predicted"/>
<dbReference type="PANTHER" id="PTHR13696:SF99">
    <property type="entry name" value="COBYRINIC ACID AC-DIAMIDE SYNTHASE"/>
    <property type="match status" value="1"/>
</dbReference>
<dbReference type="PANTHER" id="PTHR13696">
    <property type="entry name" value="P-LOOP CONTAINING NUCLEOSIDE TRIPHOSPHATE HYDROLASE"/>
    <property type="match status" value="1"/>
</dbReference>
<gene>
    <name evidence="2" type="ORF">UFOPK3543_02156</name>
</gene>